<dbReference type="InterPro" id="IPR050267">
    <property type="entry name" value="Anti-sigma-factor_SerPK"/>
</dbReference>
<dbReference type="Gene3D" id="3.30.565.10">
    <property type="entry name" value="Histidine kinase-like ATPase, C-terminal domain"/>
    <property type="match status" value="1"/>
</dbReference>
<evidence type="ECO:0000313" key="3">
    <source>
        <dbReference type="EMBL" id="OFW32537.1"/>
    </source>
</evidence>
<feature type="domain" description="Histidine kinase/HSP90-like ATPase" evidence="2">
    <location>
        <begin position="18"/>
        <end position="133"/>
    </location>
</feature>
<gene>
    <name evidence="3" type="ORF">A2074_00170</name>
</gene>
<keyword evidence="1" id="KW-0808">Transferase</keyword>
<dbReference type="Proteomes" id="UP000178086">
    <property type="component" value="Unassembled WGS sequence"/>
</dbReference>
<keyword evidence="1" id="KW-0418">Kinase</keyword>
<dbReference type="GO" id="GO:0004674">
    <property type="term" value="F:protein serine/threonine kinase activity"/>
    <property type="evidence" value="ECO:0007669"/>
    <property type="project" value="UniProtKB-KW"/>
</dbReference>
<organism evidence="3 4">
    <name type="scientific">Candidatus Aquicultor primus</name>
    <dbReference type="NCBI Taxonomy" id="1797195"/>
    <lineage>
        <taxon>Bacteria</taxon>
        <taxon>Bacillati</taxon>
        <taxon>Actinomycetota</taxon>
        <taxon>Candidatus Aquicultoria</taxon>
        <taxon>Candidatus Aquicultorales</taxon>
        <taxon>Candidatus Aquicultoraceae</taxon>
        <taxon>Candidatus Aquicultor</taxon>
    </lineage>
</organism>
<comment type="caution">
    <text evidence="3">The sequence shown here is derived from an EMBL/GenBank/DDBJ whole genome shotgun (WGS) entry which is preliminary data.</text>
</comment>
<evidence type="ECO:0000313" key="4">
    <source>
        <dbReference type="Proteomes" id="UP000178086"/>
    </source>
</evidence>
<keyword evidence="1" id="KW-0723">Serine/threonine-protein kinase</keyword>
<dbReference type="SUPFAM" id="SSF55874">
    <property type="entry name" value="ATPase domain of HSP90 chaperone/DNA topoisomerase II/histidine kinase"/>
    <property type="match status" value="1"/>
</dbReference>
<proteinExistence type="predicted"/>
<sequence length="148" mass="16166">MVKKESALEKELRLNSHTKNLSLIREEVEAMAASCGFNENELYQLKVAVSEAAANAIEHGSPQGEQSHIKVSIECDPDKISIEVIDEGVFKARLPVTNGRPSHRGRGIFLMTALMDEVNITEGLTGTRVRLVKVKNKAALDVAEPSTV</sequence>
<dbReference type="PANTHER" id="PTHR35526">
    <property type="entry name" value="ANTI-SIGMA-F FACTOR RSBW-RELATED"/>
    <property type="match status" value="1"/>
</dbReference>
<dbReference type="CDD" id="cd16936">
    <property type="entry name" value="HATPase_RsbW-like"/>
    <property type="match status" value="1"/>
</dbReference>
<dbReference type="PANTHER" id="PTHR35526:SF3">
    <property type="entry name" value="ANTI-SIGMA-F FACTOR RSBW"/>
    <property type="match status" value="1"/>
</dbReference>
<reference evidence="3 4" key="1">
    <citation type="journal article" date="2016" name="Nat. Commun.">
        <title>Thousands of microbial genomes shed light on interconnected biogeochemical processes in an aquifer system.</title>
        <authorList>
            <person name="Anantharaman K."/>
            <person name="Brown C.T."/>
            <person name="Hug L.A."/>
            <person name="Sharon I."/>
            <person name="Castelle C.J."/>
            <person name="Probst A.J."/>
            <person name="Thomas B.C."/>
            <person name="Singh A."/>
            <person name="Wilkins M.J."/>
            <person name="Karaoz U."/>
            <person name="Brodie E.L."/>
            <person name="Williams K.H."/>
            <person name="Hubbard S.S."/>
            <person name="Banfield J.F."/>
        </authorList>
    </citation>
    <scope>NUCLEOTIDE SEQUENCE [LARGE SCALE GENOMIC DNA]</scope>
</reference>
<dbReference type="InterPro" id="IPR003594">
    <property type="entry name" value="HATPase_dom"/>
</dbReference>
<evidence type="ECO:0000256" key="1">
    <source>
        <dbReference type="ARBA" id="ARBA00022527"/>
    </source>
</evidence>
<dbReference type="Pfam" id="PF13581">
    <property type="entry name" value="HATPase_c_2"/>
    <property type="match status" value="1"/>
</dbReference>
<protein>
    <recommendedName>
        <fullName evidence="2">Histidine kinase/HSP90-like ATPase domain-containing protein</fullName>
    </recommendedName>
</protein>
<accession>A0A1F2UHN2</accession>
<evidence type="ECO:0000259" key="2">
    <source>
        <dbReference type="Pfam" id="PF13581"/>
    </source>
</evidence>
<name>A0A1F2UHN2_9ACTN</name>
<dbReference type="AlphaFoldDB" id="A0A1F2UHN2"/>
<dbReference type="InterPro" id="IPR036890">
    <property type="entry name" value="HATPase_C_sf"/>
</dbReference>
<dbReference type="EMBL" id="MELI01000093">
    <property type="protein sequence ID" value="OFW32537.1"/>
    <property type="molecule type" value="Genomic_DNA"/>
</dbReference>